<dbReference type="EMBL" id="KE346316">
    <property type="protein sequence ID" value="EXC32929.1"/>
    <property type="molecule type" value="Genomic_DNA"/>
</dbReference>
<proteinExistence type="predicted"/>
<organism evidence="2 3">
    <name type="scientific">Morus notabilis</name>
    <dbReference type="NCBI Taxonomy" id="981085"/>
    <lineage>
        <taxon>Eukaryota</taxon>
        <taxon>Viridiplantae</taxon>
        <taxon>Streptophyta</taxon>
        <taxon>Embryophyta</taxon>
        <taxon>Tracheophyta</taxon>
        <taxon>Spermatophyta</taxon>
        <taxon>Magnoliopsida</taxon>
        <taxon>eudicotyledons</taxon>
        <taxon>Gunneridae</taxon>
        <taxon>Pentapetalae</taxon>
        <taxon>rosids</taxon>
        <taxon>fabids</taxon>
        <taxon>Rosales</taxon>
        <taxon>Moraceae</taxon>
        <taxon>Moreae</taxon>
        <taxon>Morus</taxon>
    </lineage>
</organism>
<evidence type="ECO:0000313" key="3">
    <source>
        <dbReference type="Proteomes" id="UP000030645"/>
    </source>
</evidence>
<keyword evidence="3" id="KW-1185">Reference proteome</keyword>
<feature type="region of interest" description="Disordered" evidence="1">
    <location>
        <begin position="1"/>
        <end position="33"/>
    </location>
</feature>
<accession>W9SA85</accession>
<name>W9SA85_9ROSA</name>
<reference evidence="3" key="1">
    <citation type="submission" date="2013-01" db="EMBL/GenBank/DDBJ databases">
        <title>Draft Genome Sequence of a Mulberry Tree, Morus notabilis C.K. Schneid.</title>
        <authorList>
            <person name="He N."/>
            <person name="Zhao S."/>
        </authorList>
    </citation>
    <scope>NUCLEOTIDE SEQUENCE</scope>
</reference>
<dbReference type="Proteomes" id="UP000030645">
    <property type="component" value="Unassembled WGS sequence"/>
</dbReference>
<dbReference type="AlphaFoldDB" id="W9SA85"/>
<evidence type="ECO:0000256" key="1">
    <source>
        <dbReference type="SAM" id="MobiDB-lite"/>
    </source>
</evidence>
<protein>
    <submittedName>
        <fullName evidence="2">Uncharacterized protein</fullName>
    </submittedName>
</protein>
<sequence>MLKDKRDSSIREASAVSKTRSKSTRKIPDQGDPWSLDASIALAGAADRSLKMAFPIDCTAVAIDADPKGFDAFGHS</sequence>
<evidence type="ECO:0000313" key="2">
    <source>
        <dbReference type="EMBL" id="EXC32929.1"/>
    </source>
</evidence>
<gene>
    <name evidence="2" type="ORF">L484_013044</name>
</gene>
<feature type="compositionally biased region" description="Basic and acidic residues" evidence="1">
    <location>
        <begin position="1"/>
        <end position="10"/>
    </location>
</feature>